<dbReference type="AlphaFoldDB" id="A0AAV3R302"/>
<dbReference type="EMBL" id="BAABME010024167">
    <property type="protein sequence ID" value="GAA0169633.1"/>
    <property type="molecule type" value="Genomic_DNA"/>
</dbReference>
<accession>A0AAV3R302</accession>
<comment type="caution">
    <text evidence="1">The sequence shown here is derived from an EMBL/GenBank/DDBJ whole genome shotgun (WGS) entry which is preliminary data.</text>
</comment>
<name>A0AAV3R302_LITER</name>
<organism evidence="1 2">
    <name type="scientific">Lithospermum erythrorhizon</name>
    <name type="common">Purple gromwell</name>
    <name type="synonym">Lithospermum officinale var. erythrorhizon</name>
    <dbReference type="NCBI Taxonomy" id="34254"/>
    <lineage>
        <taxon>Eukaryota</taxon>
        <taxon>Viridiplantae</taxon>
        <taxon>Streptophyta</taxon>
        <taxon>Embryophyta</taxon>
        <taxon>Tracheophyta</taxon>
        <taxon>Spermatophyta</taxon>
        <taxon>Magnoliopsida</taxon>
        <taxon>eudicotyledons</taxon>
        <taxon>Gunneridae</taxon>
        <taxon>Pentapetalae</taxon>
        <taxon>asterids</taxon>
        <taxon>lamiids</taxon>
        <taxon>Boraginales</taxon>
        <taxon>Boraginaceae</taxon>
        <taxon>Boraginoideae</taxon>
        <taxon>Lithospermeae</taxon>
        <taxon>Lithospermum</taxon>
    </lineage>
</organism>
<sequence>MGDFNSCVRDVDLVEHPHSGSLYTWCRNWGDHGMLRVLDRVLCNHQGLINSGQLKHYSFNGIVKECWEKKVTGSVNCKIYGGDLDPNVLTEVVNLNSVDGDTNTNYFHKNMIIRQAKNRITQMHNRDVVLTDKYDEVKAIIMEYYKEFFAAKKNNVCNKAEVVRVLKKNITAEQGIRLCRTITERKIEDVMLGMKKGKAPGPDGFSYEFYSYTWPVIKMSVVEAVQTFFTTSKMPK</sequence>
<protein>
    <submittedName>
        <fullName evidence="1">Uncharacterized protein</fullName>
    </submittedName>
</protein>
<evidence type="ECO:0000313" key="2">
    <source>
        <dbReference type="Proteomes" id="UP001454036"/>
    </source>
</evidence>
<proteinExistence type="predicted"/>
<dbReference type="Proteomes" id="UP001454036">
    <property type="component" value="Unassembled WGS sequence"/>
</dbReference>
<reference evidence="1 2" key="1">
    <citation type="submission" date="2024-01" db="EMBL/GenBank/DDBJ databases">
        <title>The complete chloroplast genome sequence of Lithospermum erythrorhizon: insights into the phylogenetic relationship among Boraginaceae species and the maternal lineages of purple gromwells.</title>
        <authorList>
            <person name="Okada T."/>
            <person name="Watanabe K."/>
        </authorList>
    </citation>
    <scope>NUCLEOTIDE SEQUENCE [LARGE SCALE GENOMIC DNA]</scope>
</reference>
<gene>
    <name evidence="1" type="ORF">LIER_40797</name>
</gene>
<keyword evidence="2" id="KW-1185">Reference proteome</keyword>
<evidence type="ECO:0000313" key="1">
    <source>
        <dbReference type="EMBL" id="GAA0169633.1"/>
    </source>
</evidence>